<comment type="domain">
    <text evidence="3">Contains a C-terminal catalytic domain, and an N-terminal region which modulates catalytic activity.</text>
</comment>
<keyword evidence="3" id="KW-0963">Cytoplasm</keyword>
<dbReference type="InterPro" id="IPR035909">
    <property type="entry name" value="CheB_C"/>
</dbReference>
<dbReference type="Pfam" id="PF01339">
    <property type="entry name" value="CheB_methylest"/>
    <property type="match status" value="1"/>
</dbReference>
<evidence type="ECO:0000259" key="7">
    <source>
        <dbReference type="PROSITE" id="PS50122"/>
    </source>
</evidence>
<dbReference type="Pfam" id="PF00072">
    <property type="entry name" value="Response_reg"/>
    <property type="match status" value="1"/>
</dbReference>
<comment type="PTM">
    <text evidence="3">Phosphorylated by CheA. Phosphorylation of the N-terminal regulatory domain activates the methylesterase activity.</text>
</comment>
<accession>A0A0J1IQU2</accession>
<comment type="similarity">
    <text evidence="3">Belongs to the CheB family.</text>
</comment>
<dbReference type="InterPro" id="IPR001789">
    <property type="entry name" value="Sig_transdc_resp-reg_receiver"/>
</dbReference>
<evidence type="ECO:0000259" key="6">
    <source>
        <dbReference type="PROSITE" id="PS50110"/>
    </source>
</evidence>
<dbReference type="EMBL" id="LDPH01000001">
    <property type="protein sequence ID" value="KLV28323.1"/>
    <property type="molecule type" value="Genomic_DNA"/>
</dbReference>
<keyword evidence="3 4" id="KW-0145">Chemotaxis</keyword>
<dbReference type="GO" id="GO:0000156">
    <property type="term" value="F:phosphorelay response regulator activity"/>
    <property type="evidence" value="ECO:0007669"/>
    <property type="project" value="InterPro"/>
</dbReference>
<dbReference type="PIRSF" id="PIRSF000876">
    <property type="entry name" value="RR_chemtxs_CheB"/>
    <property type="match status" value="1"/>
</dbReference>
<dbReference type="PROSITE" id="PS50110">
    <property type="entry name" value="RESPONSE_REGULATORY"/>
    <property type="match status" value="1"/>
</dbReference>
<dbReference type="InterPro" id="IPR000673">
    <property type="entry name" value="Sig_transdc_resp-reg_Me-estase"/>
</dbReference>
<dbReference type="GO" id="GO:0005737">
    <property type="term" value="C:cytoplasm"/>
    <property type="evidence" value="ECO:0007669"/>
    <property type="project" value="UniProtKB-SubCell"/>
</dbReference>
<evidence type="ECO:0000256" key="4">
    <source>
        <dbReference type="PROSITE-ProRule" id="PRU00050"/>
    </source>
</evidence>
<feature type="active site" evidence="3 4">
    <location>
        <position position="217"/>
    </location>
</feature>
<dbReference type="AlphaFoldDB" id="A0A0J1IQU2"/>
<feature type="active site" evidence="3 4">
    <location>
        <position position="190"/>
    </location>
</feature>
<dbReference type="OrthoDB" id="9793421at2"/>
<evidence type="ECO:0000256" key="2">
    <source>
        <dbReference type="ARBA" id="ARBA00048267"/>
    </source>
</evidence>
<comment type="subcellular location">
    <subcellularLocation>
        <location evidence="3">Cytoplasm</location>
    </subcellularLocation>
</comment>
<dbReference type="GO" id="GO:0050568">
    <property type="term" value="F:protein-glutamine glutaminase activity"/>
    <property type="evidence" value="ECO:0007669"/>
    <property type="project" value="UniProtKB-UniRule"/>
</dbReference>
<dbReference type="InterPro" id="IPR008248">
    <property type="entry name" value="CheB-like"/>
</dbReference>
<organism evidence="8 9">
    <name type="scientific">Niallia circulans</name>
    <name type="common">Bacillus circulans</name>
    <dbReference type="NCBI Taxonomy" id="1397"/>
    <lineage>
        <taxon>Bacteria</taxon>
        <taxon>Bacillati</taxon>
        <taxon>Bacillota</taxon>
        <taxon>Bacilli</taxon>
        <taxon>Bacillales</taxon>
        <taxon>Bacillaceae</taxon>
        <taxon>Niallia</taxon>
    </lineage>
</organism>
<feature type="domain" description="CheB-type methylesterase" evidence="7">
    <location>
        <begin position="178"/>
        <end position="369"/>
    </location>
</feature>
<comment type="caution">
    <text evidence="8">The sequence shown here is derived from an EMBL/GenBank/DDBJ whole genome shotgun (WGS) entry which is preliminary data.</text>
</comment>
<dbReference type="Gene3D" id="3.40.50.180">
    <property type="entry name" value="Methylesterase CheB, C-terminal domain"/>
    <property type="match status" value="1"/>
</dbReference>
<dbReference type="EC" id="3.1.1.61" evidence="3"/>
<dbReference type="SUPFAM" id="SSF52172">
    <property type="entry name" value="CheY-like"/>
    <property type="match status" value="1"/>
</dbReference>
<feature type="domain" description="Response regulatory" evidence="6">
    <location>
        <begin position="5"/>
        <end position="122"/>
    </location>
</feature>
<dbReference type="PATRIC" id="fig|1397.4.peg.178"/>
<keyword evidence="1 3" id="KW-0378">Hydrolase</keyword>
<reference evidence="8 9" key="1">
    <citation type="submission" date="2015-05" db="EMBL/GenBank/DDBJ databases">
        <title>Whole genome sequence and identification of bacterial endophytes from Costus igneus.</title>
        <authorList>
            <person name="Lee Y.P."/>
            <person name="Gan H.M."/>
            <person name="Eng W."/>
            <person name="Wheatley M.S."/>
            <person name="Caraballo A."/>
            <person name="Polter S."/>
            <person name="Savka M.A."/>
            <person name="Hudson A.O."/>
        </authorList>
    </citation>
    <scope>NUCLEOTIDE SEQUENCE [LARGE SCALE GENOMIC DNA]</scope>
    <source>
        <strain evidence="8 9">RIT379</strain>
    </source>
</reference>
<evidence type="ECO:0000256" key="5">
    <source>
        <dbReference type="PROSITE-ProRule" id="PRU00169"/>
    </source>
</evidence>
<feature type="modified residue" description="4-aspartylphosphate" evidence="3 5">
    <location>
        <position position="56"/>
    </location>
</feature>
<evidence type="ECO:0000313" key="9">
    <source>
        <dbReference type="Proteomes" id="UP000036045"/>
    </source>
</evidence>
<dbReference type="Gene3D" id="3.40.50.2300">
    <property type="match status" value="1"/>
</dbReference>
<dbReference type="CDD" id="cd16432">
    <property type="entry name" value="CheB_Rec"/>
    <property type="match status" value="1"/>
</dbReference>
<name>A0A0J1IQU2_NIACI</name>
<evidence type="ECO:0000256" key="3">
    <source>
        <dbReference type="HAMAP-Rule" id="MF_00099"/>
    </source>
</evidence>
<dbReference type="PANTHER" id="PTHR42872:SF3">
    <property type="entry name" value="PROTEIN-GLUTAMATE METHYLESTERASE_PROTEIN-GLUTAMINE GLUTAMINASE 1"/>
    <property type="match status" value="1"/>
</dbReference>
<dbReference type="PANTHER" id="PTHR42872">
    <property type="entry name" value="PROTEIN-GLUTAMATE METHYLESTERASE/PROTEIN-GLUTAMINE GLUTAMINASE"/>
    <property type="match status" value="1"/>
</dbReference>
<dbReference type="NCBIfam" id="NF001965">
    <property type="entry name" value="PRK00742.1"/>
    <property type="match status" value="1"/>
</dbReference>
<comment type="catalytic activity">
    <reaction evidence="2 3">
        <text>[protein]-L-glutamate 5-O-methyl ester + H2O = L-glutamyl-[protein] + methanol + H(+)</text>
        <dbReference type="Rhea" id="RHEA:23236"/>
        <dbReference type="Rhea" id="RHEA-COMP:10208"/>
        <dbReference type="Rhea" id="RHEA-COMP:10311"/>
        <dbReference type="ChEBI" id="CHEBI:15377"/>
        <dbReference type="ChEBI" id="CHEBI:15378"/>
        <dbReference type="ChEBI" id="CHEBI:17790"/>
        <dbReference type="ChEBI" id="CHEBI:29973"/>
        <dbReference type="ChEBI" id="CHEBI:82795"/>
        <dbReference type="EC" id="3.1.1.61"/>
    </reaction>
</comment>
<proteinExistence type="inferred from homology"/>
<dbReference type="SMART" id="SM00448">
    <property type="entry name" value="REC"/>
    <property type="match status" value="1"/>
</dbReference>
<dbReference type="SUPFAM" id="SSF52738">
    <property type="entry name" value="Methylesterase CheB, C-terminal domain"/>
    <property type="match status" value="1"/>
</dbReference>
<dbReference type="RefSeq" id="WP_047940020.1">
    <property type="nucleotide sequence ID" value="NZ_JABRVN010000056.1"/>
</dbReference>
<dbReference type="Proteomes" id="UP000036045">
    <property type="component" value="Unassembled WGS sequence"/>
</dbReference>
<protein>
    <recommendedName>
        <fullName evidence="3">Protein-glutamate methylesterase/protein-glutamine glutaminase</fullName>
        <ecNumber evidence="3">3.1.1.61</ecNumber>
        <ecNumber evidence="3">3.5.1.44</ecNumber>
    </recommendedName>
</protein>
<dbReference type="GO" id="GO:0006935">
    <property type="term" value="P:chemotaxis"/>
    <property type="evidence" value="ECO:0007669"/>
    <property type="project" value="UniProtKB-UniRule"/>
</dbReference>
<dbReference type="CDD" id="cd17541">
    <property type="entry name" value="REC_CheB-like"/>
    <property type="match status" value="1"/>
</dbReference>
<dbReference type="InterPro" id="IPR011006">
    <property type="entry name" value="CheY-like_superfamily"/>
</dbReference>
<gene>
    <name evidence="3" type="primary">cheB</name>
    <name evidence="8" type="ORF">ABW02_00830</name>
</gene>
<evidence type="ECO:0000313" key="8">
    <source>
        <dbReference type="EMBL" id="KLV28323.1"/>
    </source>
</evidence>
<sequence length="369" mass="40096">MEKIKVLVIDDSAFMRKLITDFLSEDSRITVIGTARNGEDGIKKIKQLTPDVVTLDVEMPVLDGLSALKRIMLEHPVPVLMLSSITRVGAESTIQAMQAGAIDFITKPSGSISLDLYKVKQELVEKVILASKVKPKTLLNLSNEGKKTITSQSSYSKIEPREENKRIVQKAGSISNWMNTMKKIVIIGTSTGGPRALQKVLTNLPSDIEAPILIVQHMPAGFTRSLANRLNTLSAITVKEAEHGEIIRNGVAYIAPGGQHLKVKTVGVHTAIDLDQTAPINGHRPSVDIMFESVSDLKAYAKIAVIMTGMGSDGTDGLLKLAKKGNVKAIAESQETCIVYGMPKTAIATNYIDEIQKVDHIAETIMKYV</sequence>
<evidence type="ECO:0000256" key="1">
    <source>
        <dbReference type="ARBA" id="ARBA00022801"/>
    </source>
</evidence>
<feature type="active site" evidence="3 4">
    <location>
        <position position="313"/>
    </location>
</feature>
<comment type="catalytic activity">
    <reaction evidence="3">
        <text>L-glutaminyl-[protein] + H2O = L-glutamyl-[protein] + NH4(+)</text>
        <dbReference type="Rhea" id="RHEA:16441"/>
        <dbReference type="Rhea" id="RHEA-COMP:10207"/>
        <dbReference type="Rhea" id="RHEA-COMP:10208"/>
        <dbReference type="ChEBI" id="CHEBI:15377"/>
        <dbReference type="ChEBI" id="CHEBI:28938"/>
        <dbReference type="ChEBI" id="CHEBI:29973"/>
        <dbReference type="ChEBI" id="CHEBI:30011"/>
        <dbReference type="EC" id="3.5.1.44"/>
    </reaction>
</comment>
<dbReference type="EC" id="3.5.1.44" evidence="3"/>
<keyword evidence="3 5" id="KW-0597">Phosphoprotein</keyword>
<dbReference type="GO" id="GO:0008984">
    <property type="term" value="F:protein-glutamate methylesterase activity"/>
    <property type="evidence" value="ECO:0007669"/>
    <property type="project" value="UniProtKB-UniRule"/>
</dbReference>
<dbReference type="PROSITE" id="PS50122">
    <property type="entry name" value="CHEB"/>
    <property type="match status" value="1"/>
</dbReference>
<dbReference type="HAMAP" id="MF_00099">
    <property type="entry name" value="CheB_chemtxs"/>
    <property type="match status" value="1"/>
</dbReference>
<keyword evidence="9" id="KW-1185">Reference proteome</keyword>
<comment type="function">
    <text evidence="3">Involved in chemotaxis. Part of a chemotaxis signal transduction system that modulates chemotaxis in response to various stimuli. Catalyzes the demethylation of specific methylglutamate residues introduced into the chemoreceptors (methyl-accepting chemotaxis proteins or MCP) by CheR. Also mediates the irreversible deamidation of specific glutamine residues to glutamic acid.</text>
</comment>